<evidence type="ECO:0000313" key="1">
    <source>
        <dbReference type="EMBL" id="RIX36936.1"/>
    </source>
</evidence>
<dbReference type="SUPFAM" id="SSF53474">
    <property type="entry name" value="alpha/beta-Hydrolases"/>
    <property type="match status" value="1"/>
</dbReference>
<reference evidence="1 2" key="1">
    <citation type="submission" date="2018-09" db="EMBL/GenBank/DDBJ databases">
        <title>Optimization and identification of Corynebacterium falsenii FN1-14 from fish paste.</title>
        <authorList>
            <person name="Daroonpunt R."/>
            <person name="Tanasupawat S."/>
        </authorList>
    </citation>
    <scope>NUCLEOTIDE SEQUENCE [LARGE SCALE GENOMIC DNA]</scope>
    <source>
        <strain evidence="1 2">FN1-14</strain>
    </source>
</reference>
<sequence length="309" mass="33838">MDAFIPKFLGSIFTDNPLPDGVNKWDEPLKGRVPVVLIHGTWLNAYNTWDYLAPELIKAGHAVFAFNYGKDPNCFVGKASGVYACGYLRRSHREVAQFIDEVIERTGADQVDLVGHSQGVAQARLFLSDSGGSNADDPTKNRVRKLIGIGPASHGTTLSGISTIAGKLDPSNKVHGLLEKILGGAAIDQRLGSEFGEYLNQNGDTVPGVDYTLITTAFDGIATPWQDQVFEAGEGATVNNVHLQDGGSRLDFSSHLSMLYSPRVVDIVLEALDPQDRTFRRPRILPMLGEFNLPKLPLSRHSRSSRRRR</sequence>
<dbReference type="AlphaFoldDB" id="A0A418QAE5"/>
<keyword evidence="1" id="KW-0378">Hydrolase</keyword>
<accession>A0A418QAE5</accession>
<dbReference type="GO" id="GO:0016298">
    <property type="term" value="F:lipase activity"/>
    <property type="evidence" value="ECO:0007669"/>
    <property type="project" value="TreeGrafter"/>
</dbReference>
<proteinExistence type="predicted"/>
<gene>
    <name evidence="1" type="ORF">D3M95_01660</name>
</gene>
<dbReference type="GO" id="GO:0016042">
    <property type="term" value="P:lipid catabolic process"/>
    <property type="evidence" value="ECO:0007669"/>
    <property type="project" value="InterPro"/>
</dbReference>
<dbReference type="PANTHER" id="PTHR32015">
    <property type="entry name" value="FASTING INDUCED LIPASE"/>
    <property type="match status" value="1"/>
</dbReference>
<comment type="caution">
    <text evidence="1">The sequence shown here is derived from an EMBL/GenBank/DDBJ whole genome shotgun (WGS) entry which is preliminary data.</text>
</comment>
<dbReference type="OrthoDB" id="8871309at2"/>
<dbReference type="PANTHER" id="PTHR32015:SF1">
    <property type="entry name" value="LIPASE"/>
    <property type="match status" value="1"/>
</dbReference>
<dbReference type="RefSeq" id="WP_119664205.1">
    <property type="nucleotide sequence ID" value="NZ_QXJK01000001.1"/>
</dbReference>
<dbReference type="Pfam" id="PF01674">
    <property type="entry name" value="Lipase_2"/>
    <property type="match status" value="1"/>
</dbReference>
<dbReference type="InterPro" id="IPR002918">
    <property type="entry name" value="Lipase_EstA/Esterase_EstB"/>
</dbReference>
<dbReference type="EMBL" id="QXJK01000001">
    <property type="protein sequence ID" value="RIX36936.1"/>
    <property type="molecule type" value="Genomic_DNA"/>
</dbReference>
<organism evidence="1 2">
    <name type="scientific">Corynebacterium falsenii</name>
    <dbReference type="NCBI Taxonomy" id="108486"/>
    <lineage>
        <taxon>Bacteria</taxon>
        <taxon>Bacillati</taxon>
        <taxon>Actinomycetota</taxon>
        <taxon>Actinomycetes</taxon>
        <taxon>Mycobacteriales</taxon>
        <taxon>Corynebacteriaceae</taxon>
        <taxon>Corynebacterium</taxon>
    </lineage>
</organism>
<keyword evidence="2" id="KW-1185">Reference proteome</keyword>
<name>A0A418QAE5_9CORY</name>
<dbReference type="InterPro" id="IPR029058">
    <property type="entry name" value="AB_hydrolase_fold"/>
</dbReference>
<dbReference type="Proteomes" id="UP000285278">
    <property type="component" value="Unassembled WGS sequence"/>
</dbReference>
<evidence type="ECO:0000313" key="2">
    <source>
        <dbReference type="Proteomes" id="UP000285278"/>
    </source>
</evidence>
<dbReference type="STRING" id="1451189.CFAL_10345"/>
<protein>
    <submittedName>
        <fullName evidence="1">Alpha/beta fold hydrolase</fullName>
    </submittedName>
</protein>
<dbReference type="Gene3D" id="3.40.50.1820">
    <property type="entry name" value="alpha/beta hydrolase"/>
    <property type="match status" value="1"/>
</dbReference>